<sequence>MKPETDKILCCWIGMLIATLAGRGASYRPRRARCIVGVCWASSGEVPLPTSANFICKSISTLQTYVHALNRIPKQAAQALKAMPRNISVTIREKIDALAADPYAPNPNAKKLAGQPGYRLRAIGVCCTKSKTAAL</sequence>
<proteinExistence type="predicted"/>
<reference evidence="1" key="1">
    <citation type="submission" date="2023-07" db="EMBL/GenBank/DDBJ databases">
        <title>A collection of bacterial strains from the Burkholderia cepacia Research Laboratory and Repository.</title>
        <authorList>
            <person name="Lipuma J."/>
            <person name="Spilker T."/>
            <person name="Caverly L."/>
        </authorList>
    </citation>
    <scope>NUCLEOTIDE SEQUENCE</scope>
    <source>
        <strain evidence="1">AU42020</strain>
    </source>
</reference>
<gene>
    <name evidence="1" type="ORF">QZM52_01375</name>
</gene>
<protein>
    <submittedName>
        <fullName evidence="1">Uncharacterized protein</fullName>
    </submittedName>
</protein>
<name>A0ABT8P4D6_9BURK</name>
<keyword evidence="2" id="KW-1185">Reference proteome</keyword>
<dbReference type="RefSeq" id="WP_226262664.1">
    <property type="nucleotide sequence ID" value="NZ_CADFDC010000002.1"/>
</dbReference>
<dbReference type="SUPFAM" id="SSF143011">
    <property type="entry name" value="RelE-like"/>
    <property type="match status" value="1"/>
</dbReference>
<dbReference type="Gene3D" id="3.30.2310.20">
    <property type="entry name" value="RelE-like"/>
    <property type="match status" value="1"/>
</dbReference>
<comment type="caution">
    <text evidence="1">The sequence shown here is derived from an EMBL/GenBank/DDBJ whole genome shotgun (WGS) entry which is preliminary data.</text>
</comment>
<evidence type="ECO:0000313" key="2">
    <source>
        <dbReference type="Proteomes" id="UP001171606"/>
    </source>
</evidence>
<accession>A0ABT8P4D6</accession>
<dbReference type="Proteomes" id="UP001171606">
    <property type="component" value="Unassembled WGS sequence"/>
</dbReference>
<dbReference type="EMBL" id="JAUJSQ010000001">
    <property type="protein sequence ID" value="MDN7929933.1"/>
    <property type="molecule type" value="Genomic_DNA"/>
</dbReference>
<evidence type="ECO:0000313" key="1">
    <source>
        <dbReference type="EMBL" id="MDN7929933.1"/>
    </source>
</evidence>
<dbReference type="InterPro" id="IPR035093">
    <property type="entry name" value="RelE/ParE_toxin_dom_sf"/>
</dbReference>
<organism evidence="1 2">
    <name type="scientific">Burkholderia metallica</name>
    <dbReference type="NCBI Taxonomy" id="488729"/>
    <lineage>
        <taxon>Bacteria</taxon>
        <taxon>Pseudomonadati</taxon>
        <taxon>Pseudomonadota</taxon>
        <taxon>Betaproteobacteria</taxon>
        <taxon>Burkholderiales</taxon>
        <taxon>Burkholderiaceae</taxon>
        <taxon>Burkholderia</taxon>
        <taxon>Burkholderia cepacia complex</taxon>
    </lineage>
</organism>